<dbReference type="InterPro" id="IPR006068">
    <property type="entry name" value="ATPase_P-typ_cation-transptr_C"/>
</dbReference>
<comment type="catalytic activity">
    <reaction evidence="10">
        <text>ATP + H2O = ADP + phosphate + H(+)</text>
        <dbReference type="Rhea" id="RHEA:13065"/>
        <dbReference type="ChEBI" id="CHEBI:15377"/>
        <dbReference type="ChEBI" id="CHEBI:15378"/>
        <dbReference type="ChEBI" id="CHEBI:30616"/>
        <dbReference type="ChEBI" id="CHEBI:43474"/>
        <dbReference type="ChEBI" id="CHEBI:456216"/>
    </reaction>
</comment>
<dbReference type="SFLD" id="SFLDF00027">
    <property type="entry name" value="p-type_atpase"/>
    <property type="match status" value="1"/>
</dbReference>
<dbReference type="InterPro" id="IPR044492">
    <property type="entry name" value="P_typ_ATPase_HD_dom"/>
</dbReference>
<dbReference type="InterPro" id="IPR008250">
    <property type="entry name" value="ATPase_P-typ_transduc_dom_A_sf"/>
</dbReference>
<feature type="transmembrane region" description="Helical" evidence="11">
    <location>
        <begin position="64"/>
        <end position="89"/>
    </location>
</feature>
<evidence type="ECO:0000256" key="10">
    <source>
        <dbReference type="ARBA" id="ARBA00049360"/>
    </source>
</evidence>
<dbReference type="InterPro" id="IPR023214">
    <property type="entry name" value="HAD_sf"/>
</dbReference>
<evidence type="ECO:0000256" key="7">
    <source>
        <dbReference type="ARBA" id="ARBA00022967"/>
    </source>
</evidence>
<protein>
    <submittedName>
        <fullName evidence="13">Calcium-translocating P-type ATPase</fullName>
    </submittedName>
</protein>
<dbReference type="SUPFAM" id="SSF81653">
    <property type="entry name" value="Calcium ATPase, transduction domain A"/>
    <property type="match status" value="1"/>
</dbReference>
<dbReference type="GO" id="GO:0005886">
    <property type="term" value="C:plasma membrane"/>
    <property type="evidence" value="ECO:0007669"/>
    <property type="project" value="UniProtKB-SubCell"/>
</dbReference>
<feature type="transmembrane region" description="Helical" evidence="11">
    <location>
        <begin position="291"/>
        <end position="318"/>
    </location>
</feature>
<evidence type="ECO:0000313" key="13">
    <source>
        <dbReference type="EMBL" id="MBB5978505.1"/>
    </source>
</evidence>
<evidence type="ECO:0000256" key="6">
    <source>
        <dbReference type="ARBA" id="ARBA00022840"/>
    </source>
</evidence>
<evidence type="ECO:0000256" key="9">
    <source>
        <dbReference type="ARBA" id="ARBA00023136"/>
    </source>
</evidence>
<keyword evidence="5" id="KW-0547">Nucleotide-binding</keyword>
<organism evidence="13 14">
    <name type="scientific">Kribbella solani</name>
    <dbReference type="NCBI Taxonomy" id="236067"/>
    <lineage>
        <taxon>Bacteria</taxon>
        <taxon>Bacillati</taxon>
        <taxon>Actinomycetota</taxon>
        <taxon>Actinomycetes</taxon>
        <taxon>Propionibacteriales</taxon>
        <taxon>Kribbellaceae</taxon>
        <taxon>Kribbella</taxon>
    </lineage>
</organism>
<name>A0A841DND6_9ACTN</name>
<accession>A0A841DND6</accession>
<keyword evidence="4 11" id="KW-0812">Transmembrane</keyword>
<evidence type="ECO:0000259" key="12">
    <source>
        <dbReference type="SMART" id="SM00831"/>
    </source>
</evidence>
<dbReference type="AlphaFoldDB" id="A0A841DND6"/>
<sequence length="917" mass="97373">MAPDGKVAAVPEPAPVERQPVDAVFTMLGSGRRGLTAAEAATRLAEHGRNELPRTRGRPLLLRFAAQFTDLMAVVLQVAAVITFLAYLLGTPPDIGNLQLAIAIVAVVVLNAAIGFGQEYMAERTAEALQAMVPHRCRVVRDGERIEVPAVELVVGDLVALEAGDAVSADCRLVDAHDLKVNNMALTGESDPVGRSADPVGAQVPKLEARNLAWMGTTVTDGVGKAVVTAVGAATEFGGIFRLTEQTSSDRSPLQKQVALMAKRVAAAAFSLGALLFFVRLPAGDPLVKTFVFSLGVMVALVPEGLPATLSVTLAVGVRRMARRQALIKKLLAVETLGSTTVICTDKTGTLTKAEMTAQVVWADGHAHAITGVGYAPDGTVEDPEPVRDLLRVAALCCDARLLPPSGQEGWRVLGDTTEGALLVAAVKAGIDLDAEQALAPRVGEFPFDSVRKLMTTLHRYDGRIRAYVKGAPQEVLARCAGLEDLDRKQILTANDDLARSALRVLAVAVRTVGSEQAGQLEAENDLTFLGLVGMLDPPRPEVVTAVESCHRAGIRIVMVTGDYALTAEAIARRVGILRPPGHPKTISGEELDRTDDAGLRAVLAGPDDLLFARVKPEHKMRVVAAFAGLGEVVAVTGDGANDAPALKRADIGISMGRSGTDVAREASVMVLLDDSFASIATAVELGRSVYQNIRKFLIYLFSHNIGELVPILVATLAGFPLVPLTAVQILAIDLGSDVLPALALGSEPPERGVMDQPPRRRDQHLFSGAVVRRFLFLGSVQAIGVTTLFFWHLHGAGVGFHAFTPDNRVYREAITMTQAGIVCSQFFNGFTVRSDRLSIFQIGVLSNPRLVVAEGAGVAIMCAISYVPPLQTIFHTAPLALSDWVLLAAVGALVLVADETRKAVLRYGDRRKEFSG</sequence>
<dbReference type="Gene3D" id="1.20.1110.10">
    <property type="entry name" value="Calcium-transporting ATPase, transmembrane domain"/>
    <property type="match status" value="1"/>
</dbReference>
<dbReference type="InterPro" id="IPR023298">
    <property type="entry name" value="ATPase_P-typ_TM_dom_sf"/>
</dbReference>
<dbReference type="InterPro" id="IPR023299">
    <property type="entry name" value="ATPase_P-typ_cyto_dom_N"/>
</dbReference>
<evidence type="ECO:0000256" key="3">
    <source>
        <dbReference type="ARBA" id="ARBA00022475"/>
    </source>
</evidence>
<dbReference type="InterPro" id="IPR018303">
    <property type="entry name" value="ATPase_P-typ_P_site"/>
</dbReference>
<dbReference type="PANTHER" id="PTHR43294">
    <property type="entry name" value="SODIUM/POTASSIUM-TRANSPORTING ATPASE SUBUNIT ALPHA"/>
    <property type="match status" value="1"/>
</dbReference>
<dbReference type="GO" id="GO:0016887">
    <property type="term" value="F:ATP hydrolysis activity"/>
    <property type="evidence" value="ECO:0007669"/>
    <property type="project" value="InterPro"/>
</dbReference>
<dbReference type="NCBIfam" id="TIGR01494">
    <property type="entry name" value="ATPase_P-type"/>
    <property type="match status" value="3"/>
</dbReference>
<dbReference type="PRINTS" id="PR00119">
    <property type="entry name" value="CATATPASE"/>
</dbReference>
<keyword evidence="6" id="KW-0067">ATP-binding</keyword>
<dbReference type="SUPFAM" id="SSF56784">
    <property type="entry name" value="HAD-like"/>
    <property type="match status" value="1"/>
</dbReference>
<keyword evidence="9 11" id="KW-0472">Membrane</keyword>
<keyword evidence="7" id="KW-1278">Translocase</keyword>
<feature type="transmembrane region" description="Helical" evidence="11">
    <location>
        <begin position="95"/>
        <end position="114"/>
    </location>
</feature>
<evidence type="ECO:0000256" key="1">
    <source>
        <dbReference type="ARBA" id="ARBA00004651"/>
    </source>
</evidence>
<dbReference type="PROSITE" id="PS00154">
    <property type="entry name" value="ATPASE_E1_E2"/>
    <property type="match status" value="1"/>
</dbReference>
<evidence type="ECO:0000256" key="11">
    <source>
        <dbReference type="SAM" id="Phobius"/>
    </source>
</evidence>
<keyword evidence="3" id="KW-1003">Cell membrane</keyword>
<dbReference type="InterPro" id="IPR036412">
    <property type="entry name" value="HAD-like_sf"/>
</dbReference>
<reference evidence="13 14" key="1">
    <citation type="submission" date="2020-08" db="EMBL/GenBank/DDBJ databases">
        <title>Sequencing the genomes of 1000 actinobacteria strains.</title>
        <authorList>
            <person name="Klenk H.-P."/>
        </authorList>
    </citation>
    <scope>NUCLEOTIDE SEQUENCE [LARGE SCALE GENOMIC DNA]</scope>
    <source>
        <strain evidence="13 14">DSM 17294</strain>
    </source>
</reference>
<dbReference type="Gene3D" id="2.70.150.10">
    <property type="entry name" value="Calcium-transporting ATPase, cytoplasmic transduction domain A"/>
    <property type="match status" value="1"/>
</dbReference>
<dbReference type="SUPFAM" id="SSF81660">
    <property type="entry name" value="Metal cation-transporting ATPase, ATP-binding domain N"/>
    <property type="match status" value="1"/>
</dbReference>
<dbReference type="SMART" id="SM00831">
    <property type="entry name" value="Cation_ATPase_N"/>
    <property type="match status" value="1"/>
</dbReference>
<dbReference type="Pfam" id="PF00122">
    <property type="entry name" value="E1-E2_ATPase"/>
    <property type="match status" value="1"/>
</dbReference>
<dbReference type="InterPro" id="IPR059000">
    <property type="entry name" value="ATPase_P-type_domA"/>
</dbReference>
<gene>
    <name evidence="13" type="ORF">HDA44_001846</name>
</gene>
<dbReference type="Pfam" id="PF00690">
    <property type="entry name" value="Cation_ATPase_N"/>
    <property type="match status" value="1"/>
</dbReference>
<evidence type="ECO:0000256" key="8">
    <source>
        <dbReference type="ARBA" id="ARBA00022989"/>
    </source>
</evidence>
<keyword evidence="14" id="KW-1185">Reference proteome</keyword>
<comment type="caution">
    <text evidence="13">The sequence shown here is derived from an EMBL/GenBank/DDBJ whole genome shotgun (WGS) entry which is preliminary data.</text>
</comment>
<dbReference type="InterPro" id="IPR001757">
    <property type="entry name" value="P_typ_ATPase"/>
</dbReference>
<dbReference type="Pfam" id="PF00689">
    <property type="entry name" value="Cation_ATPase_C"/>
    <property type="match status" value="1"/>
</dbReference>
<dbReference type="SFLD" id="SFLDG00002">
    <property type="entry name" value="C1.7:_P-type_atpase_like"/>
    <property type="match status" value="1"/>
</dbReference>
<dbReference type="Proteomes" id="UP000558997">
    <property type="component" value="Unassembled WGS sequence"/>
</dbReference>
<dbReference type="Gene3D" id="3.40.50.1000">
    <property type="entry name" value="HAD superfamily/HAD-like"/>
    <property type="match status" value="1"/>
</dbReference>
<evidence type="ECO:0000256" key="4">
    <source>
        <dbReference type="ARBA" id="ARBA00022692"/>
    </source>
</evidence>
<feature type="transmembrane region" description="Helical" evidence="11">
    <location>
        <begin position="766"/>
        <end position="794"/>
    </location>
</feature>
<dbReference type="InterPro" id="IPR004014">
    <property type="entry name" value="ATPase_P-typ_cation-transptr_N"/>
</dbReference>
<dbReference type="Gene3D" id="3.40.1110.10">
    <property type="entry name" value="Calcium-transporting ATPase, cytoplasmic domain N"/>
    <property type="match status" value="1"/>
</dbReference>
<comment type="similarity">
    <text evidence="2">Belongs to the cation transport ATPase (P-type) (TC 3.A.3) family. Type IIA subfamily.</text>
</comment>
<feature type="transmembrane region" description="Helical" evidence="11">
    <location>
        <begin position="874"/>
        <end position="898"/>
    </location>
</feature>
<dbReference type="SFLD" id="SFLDS00003">
    <property type="entry name" value="Haloacid_Dehalogenase"/>
    <property type="match status" value="1"/>
</dbReference>
<dbReference type="EMBL" id="JACHNF010000001">
    <property type="protein sequence ID" value="MBB5978505.1"/>
    <property type="molecule type" value="Genomic_DNA"/>
</dbReference>
<feature type="transmembrane region" description="Helical" evidence="11">
    <location>
        <begin position="261"/>
        <end position="279"/>
    </location>
</feature>
<dbReference type="InterPro" id="IPR050510">
    <property type="entry name" value="Cation_transp_ATPase_P-type"/>
</dbReference>
<dbReference type="PANTHER" id="PTHR43294:SF21">
    <property type="entry name" value="CATION TRANSPORTING ATPASE"/>
    <property type="match status" value="1"/>
</dbReference>
<dbReference type="GO" id="GO:0005524">
    <property type="term" value="F:ATP binding"/>
    <property type="evidence" value="ECO:0007669"/>
    <property type="project" value="UniProtKB-KW"/>
</dbReference>
<dbReference type="RefSeq" id="WP_202887281.1">
    <property type="nucleotide sequence ID" value="NZ_BAAAVN010000004.1"/>
</dbReference>
<dbReference type="Pfam" id="PF13246">
    <property type="entry name" value="Cation_ATPase"/>
    <property type="match status" value="1"/>
</dbReference>
<comment type="subcellular location">
    <subcellularLocation>
        <location evidence="1">Cell membrane</location>
        <topology evidence="1">Multi-pass membrane protein</topology>
    </subcellularLocation>
</comment>
<feature type="domain" description="Cation-transporting P-type ATPase N-terminal" evidence="12">
    <location>
        <begin position="15"/>
        <end position="88"/>
    </location>
</feature>
<evidence type="ECO:0000256" key="5">
    <source>
        <dbReference type="ARBA" id="ARBA00022741"/>
    </source>
</evidence>
<proteinExistence type="inferred from homology"/>
<dbReference type="FunFam" id="3.40.50.1000:FF:000083">
    <property type="entry name" value="Sodium/potassium-transporting ATPase subunit alpha"/>
    <property type="match status" value="1"/>
</dbReference>
<evidence type="ECO:0000313" key="14">
    <source>
        <dbReference type="Proteomes" id="UP000558997"/>
    </source>
</evidence>
<keyword evidence="8 11" id="KW-1133">Transmembrane helix</keyword>
<dbReference type="SUPFAM" id="SSF81665">
    <property type="entry name" value="Calcium ATPase, transmembrane domain M"/>
    <property type="match status" value="1"/>
</dbReference>
<evidence type="ECO:0000256" key="2">
    <source>
        <dbReference type="ARBA" id="ARBA00005675"/>
    </source>
</evidence>
<dbReference type="PRINTS" id="PR00120">
    <property type="entry name" value="HATPASE"/>
</dbReference>